<organism evidence="2 3">
    <name type="scientific">Theobroma cacao</name>
    <name type="common">Cacao</name>
    <name type="synonym">Cocoa</name>
    <dbReference type="NCBI Taxonomy" id="3641"/>
    <lineage>
        <taxon>Eukaryota</taxon>
        <taxon>Viridiplantae</taxon>
        <taxon>Streptophyta</taxon>
        <taxon>Embryophyta</taxon>
        <taxon>Tracheophyta</taxon>
        <taxon>Spermatophyta</taxon>
        <taxon>Magnoliopsida</taxon>
        <taxon>eudicotyledons</taxon>
        <taxon>Gunneridae</taxon>
        <taxon>Pentapetalae</taxon>
        <taxon>rosids</taxon>
        <taxon>malvids</taxon>
        <taxon>Malvales</taxon>
        <taxon>Malvaceae</taxon>
        <taxon>Byttnerioideae</taxon>
        <taxon>Theobroma</taxon>
    </lineage>
</organism>
<accession>A0A061GZE0</accession>
<name>A0A061GZE0_THECC</name>
<evidence type="ECO:0008006" key="4">
    <source>
        <dbReference type="Google" id="ProtNLM"/>
    </source>
</evidence>
<evidence type="ECO:0000256" key="1">
    <source>
        <dbReference type="SAM" id="SignalP"/>
    </source>
</evidence>
<protein>
    <recommendedName>
        <fullName evidence="4">Reverse transcriptase domain-containing protein</fullName>
    </recommendedName>
</protein>
<dbReference type="Proteomes" id="UP000026915">
    <property type="component" value="Chromosome 9"/>
</dbReference>
<dbReference type="Gramene" id="EOY32869">
    <property type="protein sequence ID" value="EOY32869"/>
    <property type="gene ID" value="TCM_040890"/>
</dbReference>
<feature type="signal peptide" evidence="1">
    <location>
        <begin position="1"/>
        <end position="15"/>
    </location>
</feature>
<feature type="chain" id="PRO_5012587847" description="Reverse transcriptase domain-containing protein" evidence="1">
    <location>
        <begin position="16"/>
        <end position="401"/>
    </location>
</feature>
<dbReference type="PANTHER" id="PTHR31286">
    <property type="entry name" value="GLYCINE-RICH CELL WALL STRUCTURAL PROTEIN 1.8-LIKE"/>
    <property type="match status" value="1"/>
</dbReference>
<dbReference type="InterPro" id="IPR040256">
    <property type="entry name" value="At4g02000-like"/>
</dbReference>
<dbReference type="AlphaFoldDB" id="A0A061GZE0"/>
<dbReference type="HOGENOM" id="CLU_687756_0_0_1"/>
<gene>
    <name evidence="2" type="ORF">TCM_040890</name>
</gene>
<dbReference type="PANTHER" id="PTHR31286:SF99">
    <property type="entry name" value="DUF4283 DOMAIN-CONTAINING PROTEIN"/>
    <property type="match status" value="1"/>
</dbReference>
<dbReference type="InParanoid" id="A0A061GZE0"/>
<evidence type="ECO:0000313" key="3">
    <source>
        <dbReference type="Proteomes" id="UP000026915"/>
    </source>
</evidence>
<evidence type="ECO:0000313" key="2">
    <source>
        <dbReference type="EMBL" id="EOY32869.1"/>
    </source>
</evidence>
<proteinExistence type="predicted"/>
<sequence length="401" mass="46191">MEICWLLSKLLWLDANTNLVARGKFARICVEVDLAKPLIPRIKIGDLIQKVKYEAINTVCFRSGVVAHRVDNYLLENIGVVSECLSDGITVAKERGLMVTRTTKDELRRFLTTVNPQWVVPSDFNNISRCEEKSGRSRFCVNRSQYFMDRWDACSLLDIEARGGFSTCVSVVSPPIKARELHPMTSSLSISKISTLDIKCGVIMKIDLHKAYDSVDWEFLRQVLIDFNFPFNHHQITELTVTTVVDFDWLLACNRPVLCPTHNHLMSWDTMCLLKAHSGLGLHLARDSNLFLLIKVGWRLEINLSSLSCEILQVLHLFRDCPYVRKVEKNKWIFHHLDLCPNNLWNKPQHLVREIRHAMERKQSSNMVAKWVKWNPSKLNCFIFNIDDAYKSISRCAFVGG</sequence>
<reference evidence="2 3" key="1">
    <citation type="journal article" date="2013" name="Genome Biol.">
        <title>The genome sequence of the most widely cultivated cacao type and its use to identify candidate genes regulating pod color.</title>
        <authorList>
            <person name="Motamayor J.C."/>
            <person name="Mockaitis K."/>
            <person name="Schmutz J."/>
            <person name="Haiminen N."/>
            <person name="Iii D.L."/>
            <person name="Cornejo O."/>
            <person name="Findley S.D."/>
            <person name="Zheng P."/>
            <person name="Utro F."/>
            <person name="Royaert S."/>
            <person name="Saski C."/>
            <person name="Jenkins J."/>
            <person name="Podicheti R."/>
            <person name="Zhao M."/>
            <person name="Scheffler B.E."/>
            <person name="Stack J.C."/>
            <person name="Feltus F.A."/>
            <person name="Mustiga G.M."/>
            <person name="Amores F."/>
            <person name="Phillips W."/>
            <person name="Marelli J.P."/>
            <person name="May G.D."/>
            <person name="Shapiro H."/>
            <person name="Ma J."/>
            <person name="Bustamante C.D."/>
            <person name="Schnell R.J."/>
            <person name="Main D."/>
            <person name="Gilbert D."/>
            <person name="Parida L."/>
            <person name="Kuhn D.N."/>
        </authorList>
    </citation>
    <scope>NUCLEOTIDE SEQUENCE [LARGE SCALE GENOMIC DNA]</scope>
    <source>
        <strain evidence="3">cv. Matina 1-6</strain>
    </source>
</reference>
<dbReference type="EMBL" id="CM001887">
    <property type="protein sequence ID" value="EOY32869.1"/>
    <property type="molecule type" value="Genomic_DNA"/>
</dbReference>
<keyword evidence="1" id="KW-0732">Signal</keyword>
<keyword evidence="3" id="KW-1185">Reference proteome</keyword>